<dbReference type="AlphaFoldDB" id="A0A1F5Z8C5"/>
<evidence type="ECO:0000313" key="2">
    <source>
        <dbReference type="EMBL" id="OGG08427.1"/>
    </source>
</evidence>
<feature type="transmembrane region" description="Helical" evidence="1">
    <location>
        <begin position="334"/>
        <end position="357"/>
    </location>
</feature>
<evidence type="ECO:0000313" key="3">
    <source>
        <dbReference type="Proteomes" id="UP000177354"/>
    </source>
</evidence>
<keyword evidence="1" id="KW-1133">Transmembrane helix</keyword>
<organism evidence="2 3">
    <name type="scientific">Candidatus Gottesmanbacteria bacterium RIFCSPHIGHO2_01_FULL_40_15</name>
    <dbReference type="NCBI Taxonomy" id="1798376"/>
    <lineage>
        <taxon>Bacteria</taxon>
        <taxon>Candidatus Gottesmaniibacteriota</taxon>
    </lineage>
</organism>
<feature type="transmembrane region" description="Helical" evidence="1">
    <location>
        <begin position="166"/>
        <end position="188"/>
    </location>
</feature>
<keyword evidence="1" id="KW-0812">Transmembrane</keyword>
<feature type="transmembrane region" description="Helical" evidence="1">
    <location>
        <begin position="218"/>
        <end position="238"/>
    </location>
</feature>
<sequence length="541" mass="63193">MKRIFWHIFFLTIFLTILYLPVINRIKAVPPGKTYTKVHRIFEDYYYYLSVIRQGRGNWAEVDQYTTEKTNPSRVHLFYLFLGKIARITGISDSDAYYGAITVSLIIFYFYTCRLIRLLLPEKWMIPTLLIIYLAAPLPDFTFYLFDKKITTTYGWWTNTDIYHRLSLIPHHFFTGALLIGTVFYFILYLRQKKIKPAIICGLITGTANLFFAVPGFIFLVSVIAACIIFPAIIYLSAIKPLKKNKIQVFFNRQILTGLIIILALSVLTQAFVYLQLKLLGHPWSDNLIWEYNTYHAERFPYQFFIFLSSYGTLPYLMLILFVNTILKPTFEKIFLLLIGMMPIILYLLSAGGILTINKIRFVYGAPYVFGGIAAIMAIRLIIGKFHNKLIPALFLFLLFLPNTFISLKNYRERDVKITNYNNNEFIPTIYFEAADYLNGNTEEFSNVLIPFNIGTLLPAYTHNKVYIGHEVSTADFWGKYALSNRFFYEKDMNRDEVQKILGNNRIEYVFWDSGPLPEIYSEFMAPVFRKEHIVIYKTKI</sequence>
<dbReference type="EMBL" id="MFJF01000001">
    <property type="protein sequence ID" value="OGG08427.1"/>
    <property type="molecule type" value="Genomic_DNA"/>
</dbReference>
<evidence type="ECO:0008006" key="4">
    <source>
        <dbReference type="Google" id="ProtNLM"/>
    </source>
</evidence>
<dbReference type="Proteomes" id="UP000177354">
    <property type="component" value="Unassembled WGS sequence"/>
</dbReference>
<comment type="caution">
    <text evidence="2">The sequence shown here is derived from an EMBL/GenBank/DDBJ whole genome shotgun (WGS) entry which is preliminary data.</text>
</comment>
<feature type="transmembrane region" description="Helical" evidence="1">
    <location>
        <begin position="390"/>
        <end position="408"/>
    </location>
</feature>
<accession>A0A1F5Z8C5</accession>
<reference evidence="2 3" key="1">
    <citation type="journal article" date="2016" name="Nat. Commun.">
        <title>Thousands of microbial genomes shed light on interconnected biogeochemical processes in an aquifer system.</title>
        <authorList>
            <person name="Anantharaman K."/>
            <person name="Brown C.T."/>
            <person name="Hug L.A."/>
            <person name="Sharon I."/>
            <person name="Castelle C.J."/>
            <person name="Probst A.J."/>
            <person name="Thomas B.C."/>
            <person name="Singh A."/>
            <person name="Wilkins M.J."/>
            <person name="Karaoz U."/>
            <person name="Brodie E.L."/>
            <person name="Williams K.H."/>
            <person name="Hubbard S.S."/>
            <person name="Banfield J.F."/>
        </authorList>
    </citation>
    <scope>NUCLEOTIDE SEQUENCE [LARGE SCALE GENOMIC DNA]</scope>
</reference>
<proteinExistence type="predicted"/>
<gene>
    <name evidence="2" type="ORF">A2777_03175</name>
</gene>
<feature type="transmembrane region" description="Helical" evidence="1">
    <location>
        <begin position="363"/>
        <end position="383"/>
    </location>
</feature>
<name>A0A1F5Z8C5_9BACT</name>
<protein>
    <recommendedName>
        <fullName evidence="4">Glycosyltransferase RgtA/B/C/D-like domain-containing protein</fullName>
    </recommendedName>
</protein>
<evidence type="ECO:0000256" key="1">
    <source>
        <dbReference type="SAM" id="Phobius"/>
    </source>
</evidence>
<feature type="transmembrane region" description="Helical" evidence="1">
    <location>
        <begin position="96"/>
        <end position="112"/>
    </location>
</feature>
<feature type="transmembrane region" description="Helical" evidence="1">
    <location>
        <begin position="259"/>
        <end position="280"/>
    </location>
</feature>
<keyword evidence="1" id="KW-0472">Membrane</keyword>
<feature type="transmembrane region" description="Helical" evidence="1">
    <location>
        <begin position="300"/>
        <end position="322"/>
    </location>
</feature>
<feature type="transmembrane region" description="Helical" evidence="1">
    <location>
        <begin position="124"/>
        <end position="146"/>
    </location>
</feature>